<dbReference type="PANTHER" id="PTHR42648:SF11">
    <property type="entry name" value="TRANSPOSON TY4-P GAG-POL POLYPROTEIN"/>
    <property type="match status" value="1"/>
</dbReference>
<dbReference type="GO" id="GO:0003676">
    <property type="term" value="F:nucleic acid binding"/>
    <property type="evidence" value="ECO:0007669"/>
    <property type="project" value="InterPro"/>
</dbReference>
<dbReference type="InterPro" id="IPR039537">
    <property type="entry name" value="Retrotran_Ty1/copia-like"/>
</dbReference>
<dbReference type="GO" id="GO:0006310">
    <property type="term" value="P:DNA recombination"/>
    <property type="evidence" value="ECO:0007669"/>
    <property type="project" value="UniProtKB-KW"/>
</dbReference>
<keyword evidence="8" id="KW-0255">Endonuclease</keyword>
<keyword evidence="9" id="KW-0378">Hydrolase</keyword>
<dbReference type="SUPFAM" id="SSF56672">
    <property type="entry name" value="DNA/RNA polymerases"/>
    <property type="match status" value="1"/>
</dbReference>
<dbReference type="GO" id="GO:0003964">
    <property type="term" value="F:RNA-directed DNA polymerase activity"/>
    <property type="evidence" value="ECO:0007669"/>
    <property type="project" value="UniProtKB-KW"/>
</dbReference>
<sequence length="732" mass="84100">MKALLESQDAWEIVEKGYEESQDETSLTPNQKEALQKVRKKDQQALTLIYQGLDEAMFEKVANATSSKQAWEILQNSLKGVDKVKKVRLQTLRERLNKKKQEPLEQVLQSKLTLNEKGWRDSSQRGRGHGRGRSQRRGSGGSNGHSSHNNEDRAQNSQTTRDRGRGSFSRPYRRRSVTNNVEEKANYVEDLNEEVEPTVLLAYKGENKEEENVWYLDTGASNHMCGNKAMFLELNESVVGNVTFGDSSKVPVKGKEKQSDQEIKALRSDRGGEFTLNEFKKFCETNGICRPLTVPRSPQQNGVAERKNRSILNMARSMLKSKKMPKELWAEAVDCAVYLSNCCPIRSVQGKTPQQAWSRKKPAISHFRVFGSIAYVHVPDQERSKLDDKSEKYVFIGYDPSSKGYKLYNPSTKKVIRNAMDEEIKAIKKNDTWELTTLPHGKKAIGIKWVYKMKKNAKGEVERYKARLVVKGYSQQQGNNPSMFEDFKKAMAREFEMTDIGLMAYYLGIEVKQTEEGIFISQEGYAKEILKKYEMLDCKPSLVGSLRYLTCTRPDILYGVGLVSHYMEAPTMTHLKIAKRILRYVKGTLDFGILYSPSKEFKLFGYSDSNWARDMDDRKSTTGFVFYMVWLRSLLKELHMSQVEVTEIFVNNKSALALAKNPVFHDRSKHIDTRYHFIRECIARKEVQLEFVKSQDQVADIFTKPLKYDTFYKLRALLGVIRKTSLRGDVRS</sequence>
<keyword evidence="3" id="KW-0645">Protease</keyword>
<dbReference type="Pfam" id="PF25597">
    <property type="entry name" value="SH3_retrovirus"/>
    <property type="match status" value="1"/>
</dbReference>
<dbReference type="GO" id="GO:0004519">
    <property type="term" value="F:endonuclease activity"/>
    <property type="evidence" value="ECO:0007669"/>
    <property type="project" value="UniProtKB-KW"/>
</dbReference>
<keyword evidence="10" id="KW-0067">ATP-binding</keyword>
<keyword evidence="6" id="KW-0547">Nucleotide-binding</keyword>
<keyword evidence="14" id="KW-0808">Transferase</keyword>
<evidence type="ECO:0000256" key="4">
    <source>
        <dbReference type="ARBA" id="ARBA00022722"/>
    </source>
</evidence>
<evidence type="ECO:0000256" key="2">
    <source>
        <dbReference type="ARBA" id="ARBA00022612"/>
    </source>
</evidence>
<dbReference type="AlphaFoldDB" id="A0A2N9FM67"/>
<reference evidence="20" key="1">
    <citation type="submission" date="2018-02" db="EMBL/GenBank/DDBJ databases">
        <authorList>
            <person name="Cohen D.B."/>
            <person name="Kent A.D."/>
        </authorList>
    </citation>
    <scope>NUCLEOTIDE SEQUENCE</scope>
</reference>
<name>A0A2N9FM67_FAGSY</name>
<evidence type="ECO:0000256" key="9">
    <source>
        <dbReference type="ARBA" id="ARBA00022801"/>
    </source>
</evidence>
<feature type="region of interest" description="Disordered" evidence="18">
    <location>
        <begin position="115"/>
        <end position="177"/>
    </location>
</feature>
<keyword evidence="13" id="KW-0695">RNA-directed DNA polymerase</keyword>
<protein>
    <recommendedName>
        <fullName evidence="19">Integrase catalytic domain-containing protein</fullName>
    </recommendedName>
</protein>
<evidence type="ECO:0000256" key="14">
    <source>
        <dbReference type="ARBA" id="ARBA00022932"/>
    </source>
</evidence>
<dbReference type="InterPro" id="IPR043502">
    <property type="entry name" value="DNA/RNA_pol_sf"/>
</dbReference>
<keyword evidence="12" id="KW-0229">DNA integration</keyword>
<keyword evidence="2" id="KW-1188">Viral release from host cell</keyword>
<feature type="domain" description="Integrase catalytic" evidence="19">
    <location>
        <begin position="264"/>
        <end position="361"/>
    </location>
</feature>
<dbReference type="InterPro" id="IPR054722">
    <property type="entry name" value="PolX-like_BBD"/>
</dbReference>
<dbReference type="PANTHER" id="PTHR42648">
    <property type="entry name" value="TRANSPOSASE, PUTATIVE-RELATED"/>
    <property type="match status" value="1"/>
</dbReference>
<dbReference type="CDD" id="cd09272">
    <property type="entry name" value="RNase_HI_RT_Ty1"/>
    <property type="match status" value="1"/>
</dbReference>
<dbReference type="InterPro" id="IPR036397">
    <property type="entry name" value="RNaseH_sf"/>
</dbReference>
<dbReference type="SUPFAM" id="SSF53098">
    <property type="entry name" value="Ribonuclease H-like"/>
    <property type="match status" value="1"/>
</dbReference>
<gene>
    <name evidence="20" type="ORF">FSB_LOCUS15863</name>
</gene>
<evidence type="ECO:0000256" key="11">
    <source>
        <dbReference type="ARBA" id="ARBA00022842"/>
    </source>
</evidence>
<evidence type="ECO:0000256" key="7">
    <source>
        <dbReference type="ARBA" id="ARBA00022750"/>
    </source>
</evidence>
<evidence type="ECO:0000256" key="15">
    <source>
        <dbReference type="ARBA" id="ARBA00023113"/>
    </source>
</evidence>
<dbReference type="Pfam" id="PF07727">
    <property type="entry name" value="RVT_2"/>
    <property type="match status" value="1"/>
</dbReference>
<keyword evidence="11" id="KW-0460">Magnesium</keyword>
<dbReference type="GO" id="GO:0015074">
    <property type="term" value="P:DNA integration"/>
    <property type="evidence" value="ECO:0007669"/>
    <property type="project" value="UniProtKB-KW"/>
</dbReference>
<organism evidence="20">
    <name type="scientific">Fagus sylvatica</name>
    <name type="common">Beechnut</name>
    <dbReference type="NCBI Taxonomy" id="28930"/>
    <lineage>
        <taxon>Eukaryota</taxon>
        <taxon>Viridiplantae</taxon>
        <taxon>Streptophyta</taxon>
        <taxon>Embryophyta</taxon>
        <taxon>Tracheophyta</taxon>
        <taxon>Spermatophyta</taxon>
        <taxon>Magnoliopsida</taxon>
        <taxon>eudicotyledons</taxon>
        <taxon>Gunneridae</taxon>
        <taxon>Pentapetalae</taxon>
        <taxon>rosids</taxon>
        <taxon>fabids</taxon>
        <taxon>Fagales</taxon>
        <taxon>Fagaceae</taxon>
        <taxon>Fagus</taxon>
    </lineage>
</organism>
<evidence type="ECO:0000256" key="6">
    <source>
        <dbReference type="ARBA" id="ARBA00022741"/>
    </source>
</evidence>
<dbReference type="PROSITE" id="PS50994">
    <property type="entry name" value="INTEGRASE"/>
    <property type="match status" value="1"/>
</dbReference>
<dbReference type="InterPro" id="IPR001584">
    <property type="entry name" value="Integrase_cat-core"/>
</dbReference>
<proteinExistence type="predicted"/>
<feature type="compositionally biased region" description="Basic and acidic residues" evidence="18">
    <location>
        <begin position="148"/>
        <end position="165"/>
    </location>
</feature>
<evidence type="ECO:0000256" key="12">
    <source>
        <dbReference type="ARBA" id="ARBA00022908"/>
    </source>
</evidence>
<dbReference type="GO" id="GO:0046872">
    <property type="term" value="F:metal ion binding"/>
    <property type="evidence" value="ECO:0007669"/>
    <property type="project" value="UniProtKB-KW"/>
</dbReference>
<dbReference type="EMBL" id="OIVN01000962">
    <property type="protein sequence ID" value="SPC87981.1"/>
    <property type="molecule type" value="Genomic_DNA"/>
</dbReference>
<evidence type="ECO:0000256" key="1">
    <source>
        <dbReference type="ARBA" id="ARBA00002180"/>
    </source>
</evidence>
<dbReference type="GO" id="GO:0006508">
    <property type="term" value="P:proteolysis"/>
    <property type="evidence" value="ECO:0007669"/>
    <property type="project" value="UniProtKB-KW"/>
</dbReference>
<dbReference type="InterPro" id="IPR057670">
    <property type="entry name" value="SH3_retrovirus"/>
</dbReference>
<feature type="compositionally biased region" description="Basic residues" evidence="18">
    <location>
        <begin position="126"/>
        <end position="136"/>
    </location>
</feature>
<keyword evidence="14" id="KW-0548">Nucleotidyltransferase</keyword>
<evidence type="ECO:0000256" key="17">
    <source>
        <dbReference type="ARBA" id="ARBA00023268"/>
    </source>
</evidence>
<dbReference type="GO" id="GO:0003887">
    <property type="term" value="F:DNA-directed DNA polymerase activity"/>
    <property type="evidence" value="ECO:0007669"/>
    <property type="project" value="UniProtKB-KW"/>
</dbReference>
<dbReference type="GO" id="GO:0005524">
    <property type="term" value="F:ATP binding"/>
    <property type="evidence" value="ECO:0007669"/>
    <property type="project" value="UniProtKB-KW"/>
</dbReference>
<keyword evidence="7" id="KW-0064">Aspartyl protease</keyword>
<evidence type="ECO:0000259" key="19">
    <source>
        <dbReference type="PROSITE" id="PS50994"/>
    </source>
</evidence>
<comment type="function">
    <text evidence="1">The aspartyl protease (PR) mediates the proteolytic cleavages of the Gag and Gag-Pol polyproteins after assembly of the VLP.</text>
</comment>
<dbReference type="GO" id="GO:0004190">
    <property type="term" value="F:aspartic-type endopeptidase activity"/>
    <property type="evidence" value="ECO:0007669"/>
    <property type="project" value="UniProtKB-KW"/>
</dbReference>
<evidence type="ECO:0000256" key="16">
    <source>
        <dbReference type="ARBA" id="ARBA00023172"/>
    </source>
</evidence>
<evidence type="ECO:0000256" key="10">
    <source>
        <dbReference type="ARBA" id="ARBA00022840"/>
    </source>
</evidence>
<keyword evidence="14" id="KW-0239">DNA-directed DNA polymerase</keyword>
<keyword evidence="15" id="KW-0917">Virion maturation</keyword>
<evidence type="ECO:0000256" key="18">
    <source>
        <dbReference type="SAM" id="MobiDB-lite"/>
    </source>
</evidence>
<accession>A0A2N9FM67</accession>
<evidence type="ECO:0000313" key="20">
    <source>
        <dbReference type="EMBL" id="SPC87981.1"/>
    </source>
</evidence>
<dbReference type="Pfam" id="PF14223">
    <property type="entry name" value="Retrotran_gag_2"/>
    <property type="match status" value="1"/>
</dbReference>
<evidence type="ECO:0000256" key="8">
    <source>
        <dbReference type="ARBA" id="ARBA00022759"/>
    </source>
</evidence>
<keyword evidence="5" id="KW-0479">Metal-binding</keyword>
<keyword evidence="16" id="KW-0233">DNA recombination</keyword>
<dbReference type="Gene3D" id="3.30.420.10">
    <property type="entry name" value="Ribonuclease H-like superfamily/Ribonuclease H"/>
    <property type="match status" value="1"/>
</dbReference>
<dbReference type="Pfam" id="PF22936">
    <property type="entry name" value="Pol_BBD"/>
    <property type="match status" value="1"/>
</dbReference>
<evidence type="ECO:0000256" key="13">
    <source>
        <dbReference type="ARBA" id="ARBA00022918"/>
    </source>
</evidence>
<keyword evidence="17" id="KW-0511">Multifunctional enzyme</keyword>
<dbReference type="InterPro" id="IPR012337">
    <property type="entry name" value="RNaseH-like_sf"/>
</dbReference>
<dbReference type="InterPro" id="IPR013103">
    <property type="entry name" value="RVT_2"/>
</dbReference>
<evidence type="ECO:0000256" key="5">
    <source>
        <dbReference type="ARBA" id="ARBA00022723"/>
    </source>
</evidence>
<keyword evidence="4" id="KW-0540">Nuclease</keyword>
<evidence type="ECO:0000256" key="3">
    <source>
        <dbReference type="ARBA" id="ARBA00022670"/>
    </source>
</evidence>